<gene>
    <name evidence="1" type="ORF">E2C01_092167</name>
</gene>
<dbReference type="EMBL" id="VSRR010107756">
    <property type="protein sequence ID" value="MPC96888.1"/>
    <property type="molecule type" value="Genomic_DNA"/>
</dbReference>
<protein>
    <submittedName>
        <fullName evidence="1">Uncharacterized protein</fullName>
    </submittedName>
</protein>
<reference evidence="1 2" key="1">
    <citation type="submission" date="2019-05" db="EMBL/GenBank/DDBJ databases">
        <title>Another draft genome of Portunus trituberculatus and its Hox gene families provides insights of decapod evolution.</title>
        <authorList>
            <person name="Jeong J.-H."/>
            <person name="Song I."/>
            <person name="Kim S."/>
            <person name="Choi T."/>
            <person name="Kim D."/>
            <person name="Ryu S."/>
            <person name="Kim W."/>
        </authorList>
    </citation>
    <scope>NUCLEOTIDE SEQUENCE [LARGE SCALE GENOMIC DNA]</scope>
    <source>
        <tissue evidence="1">Muscle</tissue>
    </source>
</reference>
<comment type="caution">
    <text evidence="1">The sequence shown here is derived from an EMBL/GenBank/DDBJ whole genome shotgun (WGS) entry which is preliminary data.</text>
</comment>
<proteinExistence type="predicted"/>
<evidence type="ECO:0000313" key="2">
    <source>
        <dbReference type="Proteomes" id="UP000324222"/>
    </source>
</evidence>
<organism evidence="1 2">
    <name type="scientific">Portunus trituberculatus</name>
    <name type="common">Swimming crab</name>
    <name type="synonym">Neptunus trituberculatus</name>
    <dbReference type="NCBI Taxonomy" id="210409"/>
    <lineage>
        <taxon>Eukaryota</taxon>
        <taxon>Metazoa</taxon>
        <taxon>Ecdysozoa</taxon>
        <taxon>Arthropoda</taxon>
        <taxon>Crustacea</taxon>
        <taxon>Multicrustacea</taxon>
        <taxon>Malacostraca</taxon>
        <taxon>Eumalacostraca</taxon>
        <taxon>Eucarida</taxon>
        <taxon>Decapoda</taxon>
        <taxon>Pleocyemata</taxon>
        <taxon>Brachyura</taxon>
        <taxon>Eubrachyura</taxon>
        <taxon>Portunoidea</taxon>
        <taxon>Portunidae</taxon>
        <taxon>Portuninae</taxon>
        <taxon>Portunus</taxon>
    </lineage>
</organism>
<evidence type="ECO:0000313" key="1">
    <source>
        <dbReference type="EMBL" id="MPC96888.1"/>
    </source>
</evidence>
<name>A0A5B7JV31_PORTR</name>
<dbReference type="Proteomes" id="UP000324222">
    <property type="component" value="Unassembled WGS sequence"/>
</dbReference>
<keyword evidence="2" id="KW-1185">Reference proteome</keyword>
<accession>A0A5B7JV31</accession>
<dbReference type="AlphaFoldDB" id="A0A5B7JV31"/>
<sequence length="31" mass="3278">MSSLARPATITIDPRSADVSHCVVQVSVTVH</sequence>